<dbReference type="InterPro" id="IPR032808">
    <property type="entry name" value="DoxX"/>
</dbReference>
<evidence type="ECO:0000256" key="1">
    <source>
        <dbReference type="ARBA" id="ARBA00004141"/>
    </source>
</evidence>
<comment type="caution">
    <text evidence="7">The sequence shown here is derived from an EMBL/GenBank/DDBJ whole genome shotgun (WGS) entry which is preliminary data.</text>
</comment>
<feature type="compositionally biased region" description="Polar residues" evidence="5">
    <location>
        <begin position="497"/>
        <end position="507"/>
    </location>
</feature>
<evidence type="ECO:0000256" key="3">
    <source>
        <dbReference type="ARBA" id="ARBA00022989"/>
    </source>
</evidence>
<evidence type="ECO:0000256" key="6">
    <source>
        <dbReference type="SAM" id="Phobius"/>
    </source>
</evidence>
<evidence type="ECO:0000256" key="4">
    <source>
        <dbReference type="ARBA" id="ARBA00023136"/>
    </source>
</evidence>
<dbReference type="EMBL" id="JBEPCU010000046">
    <property type="protein sequence ID" value="MER6976486.1"/>
    <property type="molecule type" value="Genomic_DNA"/>
</dbReference>
<evidence type="ECO:0000256" key="5">
    <source>
        <dbReference type="SAM" id="MobiDB-lite"/>
    </source>
</evidence>
<feature type="region of interest" description="Disordered" evidence="5">
    <location>
        <begin position="469"/>
        <end position="603"/>
    </location>
</feature>
<name>A0ABV1VY49_9ACTN</name>
<feature type="region of interest" description="Disordered" evidence="5">
    <location>
        <begin position="1"/>
        <end position="26"/>
    </location>
</feature>
<feature type="region of interest" description="Disordered" evidence="5">
    <location>
        <begin position="238"/>
        <end position="264"/>
    </location>
</feature>
<feature type="transmembrane region" description="Helical" evidence="6">
    <location>
        <begin position="275"/>
        <end position="296"/>
    </location>
</feature>
<proteinExistence type="predicted"/>
<feature type="compositionally biased region" description="Polar residues" evidence="5">
    <location>
        <begin position="518"/>
        <end position="544"/>
    </location>
</feature>
<feature type="transmembrane region" description="Helical" evidence="6">
    <location>
        <begin position="393"/>
        <end position="411"/>
    </location>
</feature>
<dbReference type="Proteomes" id="UP001458415">
    <property type="component" value="Unassembled WGS sequence"/>
</dbReference>
<keyword evidence="4 6" id="KW-0472">Membrane</keyword>
<feature type="region of interest" description="Disordered" evidence="5">
    <location>
        <begin position="49"/>
        <end position="70"/>
    </location>
</feature>
<keyword evidence="2 6" id="KW-0812">Transmembrane</keyword>
<organism evidence="7 8">
    <name type="scientific">Streptomyces carpinensis</name>
    <dbReference type="NCBI Taxonomy" id="66369"/>
    <lineage>
        <taxon>Bacteria</taxon>
        <taxon>Bacillati</taxon>
        <taxon>Actinomycetota</taxon>
        <taxon>Actinomycetes</taxon>
        <taxon>Kitasatosporales</taxon>
        <taxon>Streptomycetaceae</taxon>
        <taxon>Streptomyces</taxon>
    </lineage>
</organism>
<feature type="transmembrane region" description="Helical" evidence="6">
    <location>
        <begin position="338"/>
        <end position="356"/>
    </location>
</feature>
<feature type="transmembrane region" description="Helical" evidence="6">
    <location>
        <begin position="363"/>
        <end position="381"/>
    </location>
</feature>
<keyword evidence="8" id="KW-1185">Reference proteome</keyword>
<reference evidence="7 8" key="1">
    <citation type="submission" date="2024-06" db="EMBL/GenBank/DDBJ databases">
        <title>The Natural Products Discovery Center: Release of the First 8490 Sequenced Strains for Exploring Actinobacteria Biosynthetic Diversity.</title>
        <authorList>
            <person name="Kalkreuter E."/>
            <person name="Kautsar S.A."/>
            <person name="Yang D."/>
            <person name="Bader C.D."/>
            <person name="Teijaro C.N."/>
            <person name="Fluegel L."/>
            <person name="Davis C.M."/>
            <person name="Simpson J.R."/>
            <person name="Lauterbach L."/>
            <person name="Steele A.D."/>
            <person name="Gui C."/>
            <person name="Meng S."/>
            <person name="Li G."/>
            <person name="Viehrig K."/>
            <person name="Ye F."/>
            <person name="Su P."/>
            <person name="Kiefer A.F."/>
            <person name="Nichols A."/>
            <person name="Cepeda A.J."/>
            <person name="Yan W."/>
            <person name="Fan B."/>
            <person name="Jiang Y."/>
            <person name="Adhikari A."/>
            <person name="Zheng C.-J."/>
            <person name="Schuster L."/>
            <person name="Cowan T.M."/>
            <person name="Smanski M.J."/>
            <person name="Chevrette M.G."/>
            <person name="De Carvalho L.P.S."/>
            <person name="Shen B."/>
        </authorList>
    </citation>
    <scope>NUCLEOTIDE SEQUENCE [LARGE SCALE GENOMIC DNA]</scope>
    <source>
        <strain evidence="7 8">NPDC000634</strain>
    </source>
</reference>
<dbReference type="Pfam" id="PF07681">
    <property type="entry name" value="DoxX"/>
    <property type="match status" value="1"/>
</dbReference>
<evidence type="ECO:0000313" key="8">
    <source>
        <dbReference type="Proteomes" id="UP001458415"/>
    </source>
</evidence>
<dbReference type="PANTHER" id="PTHR39157">
    <property type="entry name" value="INTEGRAL MEMBRANE PROTEIN-RELATED"/>
    <property type="match status" value="1"/>
</dbReference>
<accession>A0ABV1VY49</accession>
<comment type="subcellular location">
    <subcellularLocation>
        <location evidence="1">Membrane</location>
        <topology evidence="1">Multi-pass membrane protein</topology>
    </subcellularLocation>
</comment>
<sequence length="603" mass="62515">MSVDTRTPRTPTGDRSSGYDDAPALSMVKVPSDPAQVIVTHASFRVQLGASSRRTRSPRIARHSSATENTARVPVVGPAGRVQAVPNRRPVVWSGRSAPDDTGAHRLLQAVRSGSVRYAEDPSADAGATQVIPRVDPASGYGAGTGTYGDLDETVETPVVGAQRGTEPGQTRLLPHMRSVGSAYEESVYGDSGHGRTGYAQPGAGAPPYDHSGYARPPYDHDDFADDDPDADFAEDGLADFRPGDPAVEAGHRRGRRHGGDDPARHAYYPGRRMNLGVVLLPLRIFLGFVSVYAGMGKLCDPLYFDGGKRGSMVKWLNALHPWEVAEPLRQFALQHPVGSGLVIAFLQVIVGVLTVLGCWQRVAAVVGALLSAALIVTVSWRTVPVYDAPDIIYLAAWSPLIIAGAPVYSVDGRLAASAWRRLGPRSDIWDLRRFVLRRGALLTVVVAGLTLLAGSLLGGAVRDADRVVVPGPGEAPRNELPGSPLPDRSGDRQRHQNSPSASTSPSHRGASAGPSGSPATTPGRTRESGTATSGSPSQTQGTGQVPPRHSSPVQQAPSTSAGPTSGGTATGGTGSTGGSGSGGSEGGSSSSGQPGLVGGLLG</sequence>
<evidence type="ECO:0000313" key="7">
    <source>
        <dbReference type="EMBL" id="MER6976486.1"/>
    </source>
</evidence>
<protein>
    <submittedName>
        <fullName evidence="7">DoxX family protein</fullName>
    </submittedName>
</protein>
<feature type="transmembrane region" description="Helical" evidence="6">
    <location>
        <begin position="441"/>
        <end position="462"/>
    </location>
</feature>
<gene>
    <name evidence="7" type="ORF">ABT317_05400</name>
</gene>
<feature type="compositionally biased region" description="Basic residues" evidence="5">
    <location>
        <begin position="53"/>
        <end position="62"/>
    </location>
</feature>
<keyword evidence="3 6" id="KW-1133">Transmembrane helix</keyword>
<dbReference type="RefSeq" id="WP_244217392.1">
    <property type="nucleotide sequence ID" value="NZ_MUBM01000235.1"/>
</dbReference>
<feature type="compositionally biased region" description="Gly residues" evidence="5">
    <location>
        <begin position="565"/>
        <end position="587"/>
    </location>
</feature>
<feature type="region of interest" description="Disordered" evidence="5">
    <location>
        <begin position="187"/>
        <end position="206"/>
    </location>
</feature>
<dbReference type="PANTHER" id="PTHR39157:SF1">
    <property type="entry name" value="DOXX FAMILY PROTEIN"/>
    <property type="match status" value="1"/>
</dbReference>
<evidence type="ECO:0000256" key="2">
    <source>
        <dbReference type="ARBA" id="ARBA00022692"/>
    </source>
</evidence>